<name>A0A645FVR7_9ZZZZ</name>
<accession>A0A645FVR7</accession>
<gene>
    <name evidence="1" type="ORF">SDC9_165968</name>
</gene>
<dbReference type="AlphaFoldDB" id="A0A645FVR7"/>
<reference evidence="1" key="1">
    <citation type="submission" date="2019-08" db="EMBL/GenBank/DDBJ databases">
        <authorList>
            <person name="Kucharzyk K."/>
            <person name="Murdoch R.W."/>
            <person name="Higgins S."/>
            <person name="Loffler F."/>
        </authorList>
    </citation>
    <scope>NUCLEOTIDE SEQUENCE</scope>
</reference>
<comment type="caution">
    <text evidence="1">The sequence shown here is derived from an EMBL/GenBank/DDBJ whole genome shotgun (WGS) entry which is preliminary data.</text>
</comment>
<sequence length="67" mass="7651">MIQIPRQKELDDFVLRGDFIGEHTPNVVGAALVVLSVYQYDFHVQFPFQFLLEPIAEEDTKTTAVGR</sequence>
<organism evidence="1">
    <name type="scientific">bioreactor metagenome</name>
    <dbReference type="NCBI Taxonomy" id="1076179"/>
    <lineage>
        <taxon>unclassified sequences</taxon>
        <taxon>metagenomes</taxon>
        <taxon>ecological metagenomes</taxon>
    </lineage>
</organism>
<protein>
    <submittedName>
        <fullName evidence="1">Uncharacterized protein</fullName>
    </submittedName>
</protein>
<evidence type="ECO:0000313" key="1">
    <source>
        <dbReference type="EMBL" id="MPN18608.1"/>
    </source>
</evidence>
<proteinExistence type="predicted"/>
<dbReference type="EMBL" id="VSSQ01065977">
    <property type="protein sequence ID" value="MPN18608.1"/>
    <property type="molecule type" value="Genomic_DNA"/>
</dbReference>